<feature type="domain" description="N-acetyltransferase" evidence="1">
    <location>
        <begin position="19"/>
        <end position="172"/>
    </location>
</feature>
<dbReference type="PANTHER" id="PTHR43441">
    <property type="entry name" value="RIBOSOMAL-PROTEIN-SERINE ACETYLTRANSFERASE"/>
    <property type="match status" value="1"/>
</dbReference>
<dbReference type="InterPro" id="IPR000182">
    <property type="entry name" value="GNAT_dom"/>
</dbReference>
<dbReference type="PANTHER" id="PTHR43441:SF10">
    <property type="entry name" value="ACETYLTRANSFERASE"/>
    <property type="match status" value="1"/>
</dbReference>
<evidence type="ECO:0000313" key="2">
    <source>
        <dbReference type="EMBL" id="GMA94334.1"/>
    </source>
</evidence>
<sequence length="183" mass="20708">MKPVELRSARLVLDQPVETDVDDIVRYCRERVFALYLTTPWPYRRTDAERFVREYVPSGWETEREYTWALRRSDGGPLLGVIGWRSARSDVGFWLGAPHRRQGFMGEALGTVADWLFARDVPVIRWECVVGNAASAATARAAGFRFTGEAPADVIARDGTRPPAWHAELTPIAPRMPRPGWPI</sequence>
<keyword evidence="3" id="KW-1185">Reference proteome</keyword>
<dbReference type="InterPro" id="IPR016181">
    <property type="entry name" value="Acyl_CoA_acyltransferase"/>
</dbReference>
<proteinExistence type="predicted"/>
<dbReference type="SUPFAM" id="SSF55729">
    <property type="entry name" value="Acyl-CoA N-acyltransferases (Nat)"/>
    <property type="match status" value="1"/>
</dbReference>
<dbReference type="Proteomes" id="UP001157034">
    <property type="component" value="Unassembled WGS sequence"/>
</dbReference>
<gene>
    <name evidence="2" type="ORF">GCM10025881_11580</name>
</gene>
<dbReference type="RefSeq" id="WP_284253294.1">
    <property type="nucleotide sequence ID" value="NZ_BAAAQO010000003.1"/>
</dbReference>
<comment type="caution">
    <text evidence="2">The sequence shown here is derived from an EMBL/GenBank/DDBJ whole genome shotgun (WGS) entry which is preliminary data.</text>
</comment>
<reference evidence="3" key="1">
    <citation type="journal article" date="2019" name="Int. J. Syst. Evol. Microbiol.">
        <title>The Global Catalogue of Microorganisms (GCM) 10K type strain sequencing project: providing services to taxonomists for standard genome sequencing and annotation.</title>
        <authorList>
            <consortium name="The Broad Institute Genomics Platform"/>
            <consortium name="The Broad Institute Genome Sequencing Center for Infectious Disease"/>
            <person name="Wu L."/>
            <person name="Ma J."/>
        </authorList>
    </citation>
    <scope>NUCLEOTIDE SEQUENCE [LARGE SCALE GENOMIC DNA]</scope>
    <source>
        <strain evidence="3">NBRC 108894</strain>
    </source>
</reference>
<accession>A0ABQ6K206</accession>
<dbReference type="EMBL" id="BSVB01000001">
    <property type="protein sequence ID" value="GMA94334.1"/>
    <property type="molecule type" value="Genomic_DNA"/>
</dbReference>
<dbReference type="InterPro" id="IPR051908">
    <property type="entry name" value="Ribosomal_N-acetyltransferase"/>
</dbReference>
<dbReference type="PROSITE" id="PS51186">
    <property type="entry name" value="GNAT"/>
    <property type="match status" value="1"/>
</dbReference>
<dbReference type="Pfam" id="PF13302">
    <property type="entry name" value="Acetyltransf_3"/>
    <property type="match status" value="1"/>
</dbReference>
<organism evidence="2 3">
    <name type="scientific">Pseudolysinimonas kribbensis</name>
    <dbReference type="NCBI Taxonomy" id="433641"/>
    <lineage>
        <taxon>Bacteria</taxon>
        <taxon>Bacillati</taxon>
        <taxon>Actinomycetota</taxon>
        <taxon>Actinomycetes</taxon>
        <taxon>Micrococcales</taxon>
        <taxon>Microbacteriaceae</taxon>
        <taxon>Pseudolysinimonas</taxon>
    </lineage>
</organism>
<evidence type="ECO:0000313" key="3">
    <source>
        <dbReference type="Proteomes" id="UP001157034"/>
    </source>
</evidence>
<evidence type="ECO:0000259" key="1">
    <source>
        <dbReference type="PROSITE" id="PS51186"/>
    </source>
</evidence>
<name>A0ABQ6K206_9MICO</name>
<protein>
    <recommendedName>
        <fullName evidence="1">N-acetyltransferase domain-containing protein</fullName>
    </recommendedName>
</protein>
<dbReference type="Gene3D" id="3.40.630.30">
    <property type="match status" value="1"/>
</dbReference>